<dbReference type="GeneID" id="79585637"/>
<dbReference type="KEGG" id="vg:79585637"/>
<organism evidence="2 3">
    <name type="scientific">Sphingomonas phage Lucius</name>
    <dbReference type="NCBI Taxonomy" id="2686313"/>
    <lineage>
        <taxon>Viruses</taxon>
        <taxon>Duplodnaviria</taxon>
        <taxon>Heunggongvirae</taxon>
        <taxon>Uroviricota</taxon>
        <taxon>Caudoviricetes</taxon>
        <taxon>Johnpaulvirinae</taxon>
        <taxon>Kharnvirus</taxon>
        <taxon>Kharnvirus lucius</taxon>
    </lineage>
</organism>
<feature type="domain" description="Putative DnaT-like" evidence="1">
    <location>
        <begin position="1"/>
        <end position="163"/>
    </location>
</feature>
<dbReference type="InterPro" id="IPR046787">
    <property type="entry name" value="DnaT_2"/>
</dbReference>
<dbReference type="Proteomes" id="UP000502416">
    <property type="component" value="Segment"/>
</dbReference>
<reference evidence="2 3" key="1">
    <citation type="submission" date="2019-11" db="EMBL/GenBank/DDBJ databases">
        <authorList>
            <person name="Hylling O."/>
            <person name="Hansen L.H."/>
            <person name="Johansen A."/>
        </authorList>
    </citation>
    <scope>NUCLEOTIDE SEQUENCE [LARGE SCALE GENOMIC DNA]</scope>
</reference>
<dbReference type="EMBL" id="MN734438">
    <property type="protein sequence ID" value="QJD54449.1"/>
    <property type="molecule type" value="Genomic_DNA"/>
</dbReference>
<name>A0A6M3T9T3_9CAUD</name>
<dbReference type="Pfam" id="PF20557">
    <property type="entry name" value="DnaT_2"/>
    <property type="match status" value="1"/>
</dbReference>
<sequence>MALVVEDGTGLANATSFVSRADYIAFAVARGVTIADDEAADVELVKAMDYLLTRCYRGDAKTGDQALPFPRRVENFDGTLAFPDDEVPAGMKRGQMFAALAVHDGINLSPVSAGGAAIKREKIGPIETEYETAMTYDAPSLPAVRSAIAPYECGQGARLRTVRV</sequence>
<evidence type="ECO:0000313" key="2">
    <source>
        <dbReference type="EMBL" id="QJD54449.1"/>
    </source>
</evidence>
<accession>A0A6M3T9T3</accession>
<dbReference type="RefSeq" id="YP_010738270.1">
    <property type="nucleotide sequence ID" value="NC_073025.1"/>
</dbReference>
<protein>
    <recommendedName>
        <fullName evidence="1">Putative DnaT-like domain-containing protein</fullName>
    </recommendedName>
</protein>
<evidence type="ECO:0000313" key="3">
    <source>
        <dbReference type="Proteomes" id="UP000502416"/>
    </source>
</evidence>
<keyword evidence="3" id="KW-1185">Reference proteome</keyword>
<evidence type="ECO:0000259" key="1">
    <source>
        <dbReference type="Pfam" id="PF20557"/>
    </source>
</evidence>
<proteinExistence type="predicted"/>